<dbReference type="GO" id="GO:0007064">
    <property type="term" value="P:mitotic sister chromatid cohesion"/>
    <property type="evidence" value="ECO:0007669"/>
    <property type="project" value="TreeGrafter"/>
</dbReference>
<dbReference type="GO" id="GO:0030892">
    <property type="term" value="C:mitotic cohesin complex"/>
    <property type="evidence" value="ECO:0007669"/>
    <property type="project" value="TreeGrafter"/>
</dbReference>
<evidence type="ECO:0000313" key="8">
    <source>
        <dbReference type="Proteomes" id="UP000011777"/>
    </source>
</evidence>
<feature type="region of interest" description="Disordered" evidence="4">
    <location>
        <begin position="275"/>
        <end position="305"/>
    </location>
</feature>
<dbReference type="STRING" id="1245528.M3K1M4"/>
<dbReference type="Pfam" id="PF04824">
    <property type="entry name" value="Rad21_Rec8"/>
    <property type="match status" value="1"/>
</dbReference>
<organism evidence="7 8">
    <name type="scientific">Candida maltosa (strain Xu316)</name>
    <name type="common">Yeast</name>
    <dbReference type="NCBI Taxonomy" id="1245528"/>
    <lineage>
        <taxon>Eukaryota</taxon>
        <taxon>Fungi</taxon>
        <taxon>Dikarya</taxon>
        <taxon>Ascomycota</taxon>
        <taxon>Saccharomycotina</taxon>
        <taxon>Pichiomycetes</taxon>
        <taxon>Debaryomycetaceae</taxon>
        <taxon>Candida/Lodderomyces clade</taxon>
        <taxon>Candida</taxon>
    </lineage>
</organism>
<reference evidence="7 8" key="1">
    <citation type="submission" date="2013-02" db="EMBL/GenBank/DDBJ databases">
        <title>Genome sequence of Candida maltosa Xu316, a potential industrial strain for xylitol and ethanol production.</title>
        <authorList>
            <person name="Yu J."/>
            <person name="Wang Q."/>
            <person name="Geng X."/>
            <person name="Bao W."/>
            <person name="He P."/>
            <person name="Cai J."/>
        </authorList>
    </citation>
    <scope>NUCLEOTIDE SEQUENCE [LARGE SCALE GENOMIC DNA]</scope>
    <source>
        <strain evidence="8">Xu316</strain>
    </source>
</reference>
<dbReference type="PANTHER" id="PTHR12585:SF69">
    <property type="entry name" value="FI11703P"/>
    <property type="match status" value="1"/>
</dbReference>
<dbReference type="eggNOG" id="KOG1213">
    <property type="taxonomic scope" value="Eukaryota"/>
</dbReference>
<evidence type="ECO:0000256" key="2">
    <source>
        <dbReference type="ARBA" id="ARBA00009870"/>
    </source>
</evidence>
<dbReference type="InterPro" id="IPR036390">
    <property type="entry name" value="WH_DNA-bd_sf"/>
</dbReference>
<dbReference type="OMA" id="IWLASNM"/>
<gene>
    <name evidence="7" type="ORF">G210_0131</name>
</gene>
<accession>M3K1M4</accession>
<dbReference type="PANTHER" id="PTHR12585">
    <property type="entry name" value="SCC1 / RAD21 FAMILY MEMBER"/>
    <property type="match status" value="1"/>
</dbReference>
<dbReference type="EMBL" id="AOGT01000788">
    <property type="protein sequence ID" value="EMG49170.1"/>
    <property type="molecule type" value="Genomic_DNA"/>
</dbReference>
<evidence type="ECO:0000259" key="5">
    <source>
        <dbReference type="Pfam" id="PF04824"/>
    </source>
</evidence>
<dbReference type="HOGENOM" id="CLU_489354_0_0_1"/>
<dbReference type="OrthoDB" id="10071381at2759"/>
<protein>
    <submittedName>
        <fullName evidence="7">Uncharacterized protein</fullName>
    </submittedName>
</protein>
<proteinExistence type="inferred from homology"/>
<dbReference type="InterPro" id="IPR006909">
    <property type="entry name" value="Rad21/Rec8_C_eu"/>
</dbReference>
<dbReference type="InterPro" id="IPR006910">
    <property type="entry name" value="Rad21_Rec8_N"/>
</dbReference>
<dbReference type="SUPFAM" id="SSF46785">
    <property type="entry name" value="Winged helix' DNA-binding domain"/>
    <property type="match status" value="1"/>
</dbReference>
<sequence length="557" mass="62339">MVPESIISKQGPLGHVWLAANYDKKLTKQQLMNTNIVKSTEYITNHPIVNETPVSQEQTSESTDTITLRLSGQLLLGIVKIYSRKTKYLLDDVNDILYKLKASFKLSSGVNLGSDNISVEVNLPTQQTILSNLASITLRDEVTSADLLRQDDLDLTNLLGDSSNAVTDLGGILSQAAAAAAQSSHQNLDFDRSLEFPRFEDETMTPGPHDDFELDFDLNLDDDNSIEVGRDASVGIGGDEREMSVLGDLDTTRTKGNIFDIDFGQPSEALNETETLDVQTTEESEQQQQPLEPTRPPRQKRTRITDDGEIITNNRRLVVDSEENMEGIPVQQLRENQERVLRGQNTNQYITLNLSDFEKLKLIEELSLPVATKRRKLWNLDAELQYRAAELALVEEQQQQEEEHNFSFDNNFDDNSMDFDLDLPAFDEPAAAAAADAELVSDELSDDENTTNNTARATEQIAEELVGLFKESDTVSFAKLVETDSKIHQETLDKLPLGVVNRNKDAVNSKKEASKCFFELLVLATNDCITINQNPQETMIAGDITVRSRDRLYTNFI</sequence>
<keyword evidence="8" id="KW-1185">Reference proteome</keyword>
<name>M3K1M4_CANMX</name>
<evidence type="ECO:0000256" key="3">
    <source>
        <dbReference type="ARBA" id="ARBA00023242"/>
    </source>
</evidence>
<dbReference type="GO" id="GO:0003682">
    <property type="term" value="F:chromatin binding"/>
    <property type="evidence" value="ECO:0007669"/>
    <property type="project" value="TreeGrafter"/>
</dbReference>
<keyword evidence="3" id="KW-0539">Nucleus</keyword>
<evidence type="ECO:0000256" key="4">
    <source>
        <dbReference type="SAM" id="MobiDB-lite"/>
    </source>
</evidence>
<comment type="similarity">
    <text evidence="2">Belongs to the rad21 family.</text>
</comment>
<dbReference type="Proteomes" id="UP000011777">
    <property type="component" value="Unassembled WGS sequence"/>
</dbReference>
<dbReference type="InterPro" id="IPR023093">
    <property type="entry name" value="ScpA-like_C"/>
</dbReference>
<dbReference type="GO" id="GO:0005634">
    <property type="term" value="C:nucleus"/>
    <property type="evidence" value="ECO:0007669"/>
    <property type="project" value="UniProtKB-SubCell"/>
</dbReference>
<dbReference type="InterPro" id="IPR039781">
    <property type="entry name" value="Rad21/Rec8-like"/>
</dbReference>
<comment type="caution">
    <text evidence="7">The sequence shown here is derived from an EMBL/GenBank/DDBJ whole genome shotgun (WGS) entry which is preliminary data.</text>
</comment>
<dbReference type="Gene3D" id="1.10.10.580">
    <property type="entry name" value="Structural maintenance of chromosome 1. Chain E"/>
    <property type="match status" value="1"/>
</dbReference>
<dbReference type="Pfam" id="PF04825">
    <property type="entry name" value="Rad21_Rec8_N"/>
    <property type="match status" value="1"/>
</dbReference>
<comment type="subcellular location">
    <subcellularLocation>
        <location evidence="1">Nucleus</location>
    </subcellularLocation>
</comment>
<dbReference type="GO" id="GO:1990414">
    <property type="term" value="P:replication-born double-strand break repair via sister chromatid exchange"/>
    <property type="evidence" value="ECO:0007669"/>
    <property type="project" value="TreeGrafter"/>
</dbReference>
<evidence type="ECO:0000313" key="7">
    <source>
        <dbReference type="EMBL" id="EMG49170.1"/>
    </source>
</evidence>
<evidence type="ECO:0000256" key="1">
    <source>
        <dbReference type="ARBA" id="ARBA00004123"/>
    </source>
</evidence>
<evidence type="ECO:0000259" key="6">
    <source>
        <dbReference type="Pfam" id="PF04825"/>
    </source>
</evidence>
<feature type="domain" description="Rad21/Rec8-like protein C-terminal eukaryotic" evidence="5">
    <location>
        <begin position="508"/>
        <end position="534"/>
    </location>
</feature>
<feature type="domain" description="Rad21/Rec8-like protein N-terminal" evidence="6">
    <location>
        <begin position="4"/>
        <end position="111"/>
    </location>
</feature>
<dbReference type="AlphaFoldDB" id="M3K1M4"/>